<evidence type="ECO:0000256" key="3">
    <source>
        <dbReference type="ARBA" id="ARBA00023277"/>
    </source>
</evidence>
<comment type="function">
    <text evidence="4">Acts as a glycogen-targeting subunit for PP1. PP1 is involved in glycogen metabolism and contributes to the activation of glycogen synthase leading to an increase in glycogen synthesis.</text>
</comment>
<keyword evidence="9" id="KW-1185">Reference proteome</keyword>
<evidence type="ECO:0000256" key="6">
    <source>
        <dbReference type="SAM" id="MobiDB-lite"/>
    </source>
</evidence>
<dbReference type="InterPro" id="IPR038175">
    <property type="entry name" value="CBM21_dom_sf"/>
</dbReference>
<feature type="domain" description="CBM21" evidence="7">
    <location>
        <begin position="153"/>
        <end position="262"/>
    </location>
</feature>
<dbReference type="AlphaFoldDB" id="A0A8C6W1Z7"/>
<dbReference type="GO" id="GO:2001069">
    <property type="term" value="F:glycogen binding"/>
    <property type="evidence" value="ECO:0007669"/>
    <property type="project" value="TreeGrafter"/>
</dbReference>
<gene>
    <name evidence="8" type="primary">Ppp1r3d</name>
</gene>
<evidence type="ECO:0000259" key="7">
    <source>
        <dbReference type="PROSITE" id="PS51159"/>
    </source>
</evidence>
<reference evidence="8" key="1">
    <citation type="submission" date="2025-08" db="UniProtKB">
        <authorList>
            <consortium name="Ensembl"/>
        </authorList>
    </citation>
    <scope>IDENTIFICATION</scope>
</reference>
<dbReference type="PANTHER" id="PTHR12307">
    <property type="entry name" value="PROTEIN PHOSPHATASE 1 REGULATORY SUBUNIT"/>
    <property type="match status" value="1"/>
</dbReference>
<evidence type="ECO:0000256" key="5">
    <source>
        <dbReference type="PIRNR" id="PIRNR038207"/>
    </source>
</evidence>
<feature type="region of interest" description="Disordered" evidence="6">
    <location>
        <begin position="1"/>
        <end position="78"/>
    </location>
</feature>
<dbReference type="PIRSF" id="PIRSF038207">
    <property type="entry name" value="PP1_GT_animal"/>
    <property type="match status" value="1"/>
</dbReference>
<dbReference type="OMA" id="CLEQVVC"/>
<dbReference type="OrthoDB" id="1881at2759"/>
<dbReference type="PANTHER" id="PTHR12307:SF4">
    <property type="entry name" value="PROTEIN PHOSPHATASE 1 REGULATORY SUBUNIT 3D"/>
    <property type="match status" value="1"/>
</dbReference>
<evidence type="ECO:0000256" key="2">
    <source>
        <dbReference type="ARBA" id="ARBA00022600"/>
    </source>
</evidence>
<dbReference type="Pfam" id="PF03370">
    <property type="entry name" value="CBM_21"/>
    <property type="match status" value="1"/>
</dbReference>
<protein>
    <recommendedName>
        <fullName evidence="5">Protein phosphatase 1 regulatory subunit</fullName>
    </recommendedName>
</protein>
<organism evidence="8 9">
    <name type="scientific">Nannospalax galili</name>
    <name type="common">Northern Israeli blind subterranean mole rat</name>
    <name type="synonym">Spalax galili</name>
    <dbReference type="NCBI Taxonomy" id="1026970"/>
    <lineage>
        <taxon>Eukaryota</taxon>
        <taxon>Metazoa</taxon>
        <taxon>Chordata</taxon>
        <taxon>Craniata</taxon>
        <taxon>Vertebrata</taxon>
        <taxon>Euteleostomi</taxon>
        <taxon>Mammalia</taxon>
        <taxon>Eutheria</taxon>
        <taxon>Euarchontoglires</taxon>
        <taxon>Glires</taxon>
        <taxon>Rodentia</taxon>
        <taxon>Myomorpha</taxon>
        <taxon>Muroidea</taxon>
        <taxon>Spalacidae</taxon>
        <taxon>Spalacinae</taxon>
        <taxon>Nannospalax</taxon>
    </lineage>
</organism>
<dbReference type="PROSITE" id="PS51159">
    <property type="entry name" value="CBM21"/>
    <property type="match status" value="1"/>
</dbReference>
<name>A0A8C6W1Z7_NANGA</name>
<dbReference type="RefSeq" id="XP_017655909.1">
    <property type="nucleotide sequence ID" value="XM_017800420.2"/>
</dbReference>
<evidence type="ECO:0000256" key="1">
    <source>
        <dbReference type="ARBA" id="ARBA00022553"/>
    </source>
</evidence>
<dbReference type="GO" id="GO:0008157">
    <property type="term" value="F:protein phosphatase 1 binding"/>
    <property type="evidence" value="ECO:0007669"/>
    <property type="project" value="TreeGrafter"/>
</dbReference>
<dbReference type="InterPro" id="IPR005036">
    <property type="entry name" value="CBM21_dom"/>
</dbReference>
<sequence length="283" mass="30970">MSRGPSSAVVPPALGSRRPAPRSLSCISELDGAREPRPCRPPACDPGLRPIMQRRARSLPSSPERRSKAAGAAGSACRPGCQRQHRVRFADALGLELAEVKVFNAGEDPSVPLHVLSRLAVDSDLCCSSQELEFTLQCLVPDFAPPVEAPGFAERLAQQLVCLERVTCSDLGISGTVRVRNVAFEKQVAVRYTFSGWRTAHEAVARWRGPAGAQGAEDVFAFGFPVPPFLLELGSRVHFAVRYRVAGAEYWDNNHGQDYSLTCRSHALHMPRGECEESWIHFI</sequence>
<dbReference type="InterPro" id="IPR017434">
    <property type="entry name" value="Pase-1_reg-su_3B/C/D_met"/>
</dbReference>
<accession>A0A8C6W1Z7</accession>
<dbReference type="GO" id="GO:0004721">
    <property type="term" value="F:phosphoprotein phosphatase activity"/>
    <property type="evidence" value="ECO:0007669"/>
    <property type="project" value="UniProtKB-ARBA"/>
</dbReference>
<dbReference type="KEGG" id="ngi:103741376"/>
<dbReference type="GO" id="GO:0005979">
    <property type="term" value="P:regulation of glycogen biosynthetic process"/>
    <property type="evidence" value="ECO:0007669"/>
    <property type="project" value="TreeGrafter"/>
</dbReference>
<dbReference type="GO" id="GO:0000164">
    <property type="term" value="C:protein phosphatase type 1 complex"/>
    <property type="evidence" value="ECO:0007669"/>
    <property type="project" value="TreeGrafter"/>
</dbReference>
<dbReference type="FunFam" id="2.60.40.2440:FF:000002">
    <property type="entry name" value="Protein phosphatase 1 regulatory subunit 3E"/>
    <property type="match status" value="1"/>
</dbReference>
<keyword evidence="3 5" id="KW-0119">Carbohydrate metabolism</keyword>
<dbReference type="GeneTree" id="ENSGT00940000161921"/>
<evidence type="ECO:0000313" key="8">
    <source>
        <dbReference type="Ensembl" id="ENSNGAP00000002023.1"/>
    </source>
</evidence>
<evidence type="ECO:0000313" key="9">
    <source>
        <dbReference type="Proteomes" id="UP000694381"/>
    </source>
</evidence>
<dbReference type="Gene3D" id="2.60.40.2440">
    <property type="entry name" value="Carbohydrate binding type-21 domain"/>
    <property type="match status" value="1"/>
</dbReference>
<dbReference type="Ensembl" id="ENSNGAT00000002095.1">
    <property type="protein sequence ID" value="ENSNGAP00000002023.1"/>
    <property type="gene ID" value="ENSNGAG00000001530.1"/>
</dbReference>
<dbReference type="CTD" id="5509"/>
<dbReference type="Proteomes" id="UP000694381">
    <property type="component" value="Unassembled WGS sequence"/>
</dbReference>
<dbReference type="GO" id="GO:0005977">
    <property type="term" value="P:glycogen metabolic process"/>
    <property type="evidence" value="ECO:0007669"/>
    <property type="project" value="UniProtKB-KW"/>
</dbReference>
<proteinExistence type="predicted"/>
<keyword evidence="1" id="KW-0597">Phosphoprotein</keyword>
<evidence type="ECO:0000256" key="4">
    <source>
        <dbReference type="ARBA" id="ARBA00059244"/>
    </source>
</evidence>
<reference evidence="8" key="2">
    <citation type="submission" date="2025-09" db="UniProtKB">
        <authorList>
            <consortium name="Ensembl"/>
        </authorList>
    </citation>
    <scope>IDENTIFICATION</scope>
</reference>
<keyword evidence="2 5" id="KW-0321">Glycogen metabolism</keyword>
<dbReference type="InterPro" id="IPR050782">
    <property type="entry name" value="PP1_regulatory_subunit_3"/>
</dbReference>
<dbReference type="GeneID" id="103741376"/>